<dbReference type="Gene3D" id="1.25.40.10">
    <property type="entry name" value="Tetratricopeptide repeat domain"/>
    <property type="match status" value="3"/>
</dbReference>
<evidence type="ECO:0000313" key="3">
    <source>
        <dbReference type="Proteomes" id="UP001165085"/>
    </source>
</evidence>
<keyword evidence="3" id="KW-1185">Reference proteome</keyword>
<feature type="repeat" description="TPR" evidence="1">
    <location>
        <begin position="274"/>
        <end position="307"/>
    </location>
</feature>
<dbReference type="PANTHER" id="PTHR44366">
    <property type="entry name" value="UDP-N-ACETYLGLUCOSAMINE--PEPTIDE N-ACETYLGLUCOSAMINYLTRANSFERASE 110 KDA SUBUNIT"/>
    <property type="match status" value="1"/>
</dbReference>
<gene>
    <name evidence="2" type="ORF">TrST_g14086</name>
</gene>
<dbReference type="PROSITE" id="PS50293">
    <property type="entry name" value="TPR_REGION"/>
    <property type="match status" value="2"/>
</dbReference>
<protein>
    <submittedName>
        <fullName evidence="2">Uncharacterized protein</fullName>
    </submittedName>
</protein>
<dbReference type="PROSITE" id="PS50005">
    <property type="entry name" value="TPR"/>
    <property type="match status" value="6"/>
</dbReference>
<dbReference type="Pfam" id="PF13431">
    <property type="entry name" value="TPR_17"/>
    <property type="match status" value="1"/>
</dbReference>
<keyword evidence="1" id="KW-0802">TPR repeat</keyword>
<dbReference type="Pfam" id="PF13181">
    <property type="entry name" value="TPR_8"/>
    <property type="match status" value="2"/>
</dbReference>
<dbReference type="SUPFAM" id="SSF48452">
    <property type="entry name" value="TPR-like"/>
    <property type="match status" value="3"/>
</dbReference>
<dbReference type="InterPro" id="IPR019734">
    <property type="entry name" value="TPR_rpt"/>
</dbReference>
<dbReference type="GO" id="GO:0006493">
    <property type="term" value="P:protein O-linked glycosylation"/>
    <property type="evidence" value="ECO:0007669"/>
    <property type="project" value="InterPro"/>
</dbReference>
<dbReference type="EMBL" id="BRXY01000042">
    <property type="protein sequence ID" value="GMH56887.1"/>
    <property type="molecule type" value="Genomic_DNA"/>
</dbReference>
<reference evidence="3" key="1">
    <citation type="journal article" date="2023" name="Commun. Biol.">
        <title>Genome analysis of Parmales, the sister group of diatoms, reveals the evolutionary specialization of diatoms from phago-mixotrophs to photoautotrophs.</title>
        <authorList>
            <person name="Ban H."/>
            <person name="Sato S."/>
            <person name="Yoshikawa S."/>
            <person name="Yamada K."/>
            <person name="Nakamura Y."/>
            <person name="Ichinomiya M."/>
            <person name="Sato N."/>
            <person name="Blanc-Mathieu R."/>
            <person name="Endo H."/>
            <person name="Kuwata A."/>
            <person name="Ogata H."/>
        </authorList>
    </citation>
    <scope>NUCLEOTIDE SEQUENCE [LARGE SCALE GENOMIC DNA]</scope>
    <source>
        <strain evidence="3">NIES 3701</strain>
    </source>
</reference>
<feature type="repeat" description="TPR" evidence="1">
    <location>
        <begin position="93"/>
        <end position="126"/>
    </location>
</feature>
<dbReference type="InterPro" id="IPR011990">
    <property type="entry name" value="TPR-like_helical_dom_sf"/>
</dbReference>
<dbReference type="OrthoDB" id="1926212at2759"/>
<sequence>MEQKRTRHNTGGRPGQRIDRRGSLIGGLVLAESDEVLMLKEKIAELQTALEDKSVLNKESIHNNLANAFMKCDRIMDAIKHYRAALELNKEDAAVYMNLGVAYKHMDMFDKALVNFEKSLKIRPTADEHYNMANTYLKLSPPNYDSAIEHYKEALRMDPNHLNCHQNLGLALKTIGKIDAAIMEMTTAVKLGEGTDTNSFYNLGNALVSKGGQEEGGGAAYLEEAVSLYREATVLAPGDADIRTNLAITLSHLGRFEEAVTEYFDVMKLQPGDSMTHFNCGNALLEAQNIQGAIEQFRKSLDLDPEFLDGKHNLGMALMEAGKLEEATRMLEAYLGDLDEREDQDEDDGEEMTESKALQVIEDKALIYYNLGTMYSKRGMPTESKEALEFSIELKEENSLAHLNLGNQEISLGNIEAGIAQFELAVMYSLDDPSVLRNLAYVMIEQGKLQEGAEKLRMCLEMNPDDIEIKSYLDQIEEKLAVKDKISADIKALEEKVSGAEGGGSFKDKAGLAMAYRANNEFAKAIEQLEQCLVLQPLHPQIPGLLSEIKSQAAETIAELTADTGKEKLKDEELVHATGRFSIFAGKKKGRGKKKKKSGKVAIIS</sequence>
<feature type="repeat" description="TPR" evidence="1">
    <location>
        <begin position="240"/>
        <end position="273"/>
    </location>
</feature>
<evidence type="ECO:0000313" key="2">
    <source>
        <dbReference type="EMBL" id="GMH56887.1"/>
    </source>
</evidence>
<feature type="repeat" description="TPR" evidence="1">
    <location>
        <begin position="433"/>
        <end position="466"/>
    </location>
</feature>
<dbReference type="Pfam" id="PF13414">
    <property type="entry name" value="TPR_11"/>
    <property type="match status" value="1"/>
</dbReference>
<dbReference type="AlphaFoldDB" id="A0A9W6ZT56"/>
<dbReference type="GO" id="GO:0097363">
    <property type="term" value="F:protein O-acetylglucosaminyltransferase activity"/>
    <property type="evidence" value="ECO:0007669"/>
    <property type="project" value="TreeGrafter"/>
</dbReference>
<evidence type="ECO:0000256" key="1">
    <source>
        <dbReference type="PROSITE-ProRule" id="PRU00339"/>
    </source>
</evidence>
<dbReference type="InterPro" id="IPR037919">
    <property type="entry name" value="OGT"/>
</dbReference>
<dbReference type="SMART" id="SM00028">
    <property type="entry name" value="TPR"/>
    <property type="match status" value="10"/>
</dbReference>
<dbReference type="Proteomes" id="UP001165085">
    <property type="component" value="Unassembled WGS sequence"/>
</dbReference>
<accession>A0A9W6ZT56</accession>
<feature type="repeat" description="TPR" evidence="1">
    <location>
        <begin position="365"/>
        <end position="398"/>
    </location>
</feature>
<organism evidence="2 3">
    <name type="scientific">Triparma strigata</name>
    <dbReference type="NCBI Taxonomy" id="1606541"/>
    <lineage>
        <taxon>Eukaryota</taxon>
        <taxon>Sar</taxon>
        <taxon>Stramenopiles</taxon>
        <taxon>Ochrophyta</taxon>
        <taxon>Bolidophyceae</taxon>
        <taxon>Parmales</taxon>
        <taxon>Triparmaceae</taxon>
        <taxon>Triparma</taxon>
    </lineage>
</organism>
<proteinExistence type="predicted"/>
<feature type="repeat" description="TPR" evidence="1">
    <location>
        <begin position="59"/>
        <end position="92"/>
    </location>
</feature>
<dbReference type="Pfam" id="PF14559">
    <property type="entry name" value="TPR_19"/>
    <property type="match status" value="1"/>
</dbReference>
<name>A0A9W6ZT56_9STRA</name>
<comment type="caution">
    <text evidence="2">The sequence shown here is derived from an EMBL/GenBank/DDBJ whole genome shotgun (WGS) entry which is preliminary data.</text>
</comment>
<dbReference type="PANTHER" id="PTHR44366:SF1">
    <property type="entry name" value="UDP-N-ACETYLGLUCOSAMINE--PEPTIDE N-ACETYLGLUCOSAMINYLTRANSFERASE 110 KDA SUBUNIT"/>
    <property type="match status" value="1"/>
</dbReference>